<gene>
    <name evidence="1" type="ORF">DU508_20535</name>
</gene>
<sequence length="78" mass="8950">MMKIEEAFEIVLPDIKMIVTSHLIGGSEIYRIEFSDGRPPLNVTEANGYRPFWTSVPQGRQIEAEFFGKKIAEHLKNK</sequence>
<keyword evidence="2" id="KW-1185">Reference proteome</keyword>
<evidence type="ECO:0000313" key="2">
    <source>
        <dbReference type="Proteomes" id="UP000253961"/>
    </source>
</evidence>
<dbReference type="RefSeq" id="WP_147273668.1">
    <property type="nucleotide sequence ID" value="NZ_QPKV01000012.1"/>
</dbReference>
<dbReference type="EMBL" id="QPKV01000012">
    <property type="protein sequence ID" value="RDC54612.1"/>
    <property type="molecule type" value="Genomic_DNA"/>
</dbReference>
<name>A0A369PQP7_9SPHI</name>
<dbReference type="AlphaFoldDB" id="A0A369PQP7"/>
<protein>
    <submittedName>
        <fullName evidence="1">Uncharacterized protein</fullName>
    </submittedName>
</protein>
<dbReference type="OrthoDB" id="1263739at2"/>
<reference evidence="1 2" key="1">
    <citation type="submission" date="2018-07" db="EMBL/GenBank/DDBJ databases">
        <title>Pedobacter sp. nov., isolated from soil.</title>
        <authorList>
            <person name="Zhou L.Y."/>
            <person name="Du Z.J."/>
        </authorList>
    </citation>
    <scope>NUCLEOTIDE SEQUENCE [LARGE SCALE GENOMIC DNA]</scope>
    <source>
        <strain evidence="1 2">JDX94</strain>
    </source>
</reference>
<dbReference type="Proteomes" id="UP000253961">
    <property type="component" value="Unassembled WGS sequence"/>
</dbReference>
<evidence type="ECO:0000313" key="1">
    <source>
        <dbReference type="EMBL" id="RDC54612.1"/>
    </source>
</evidence>
<accession>A0A369PQP7</accession>
<organism evidence="1 2">
    <name type="scientific">Pedobacter chinensis</name>
    <dbReference type="NCBI Taxonomy" id="2282421"/>
    <lineage>
        <taxon>Bacteria</taxon>
        <taxon>Pseudomonadati</taxon>
        <taxon>Bacteroidota</taxon>
        <taxon>Sphingobacteriia</taxon>
        <taxon>Sphingobacteriales</taxon>
        <taxon>Sphingobacteriaceae</taxon>
        <taxon>Pedobacter</taxon>
    </lineage>
</organism>
<comment type="caution">
    <text evidence="1">The sequence shown here is derived from an EMBL/GenBank/DDBJ whole genome shotgun (WGS) entry which is preliminary data.</text>
</comment>
<proteinExistence type="predicted"/>